<comment type="caution">
    <text evidence="1">The sequence shown here is derived from an EMBL/GenBank/DDBJ whole genome shotgun (WGS) entry which is preliminary data.</text>
</comment>
<dbReference type="STRING" id="1617426.TR69_WS6001000145"/>
<sequence>MKNILTIPVTLAAGLLTAVVVSLLLFGTAKTTTTVMYMFNSIFPGAAPERTYSAARPEAEIGQASVLGDSDSSFADFKIPQVREVAFHKKPSPLIVPTDGIAAHKNFLYDPVSHGGVDIWTNVNGKGLEAGSSRGYLVYAACTGTVIRVYQPNEEIEIKCDRLPEEFASEVPSLDIKILYAHMGDAVTKERYHSLYVGQRVSKGQQVGWQGNVSSIAPVNRVTHLHFGIYDLSRSGRPTVNPESYIGVPATVVGQIFKTQQ</sequence>
<dbReference type="AlphaFoldDB" id="A0A136M051"/>
<name>A0A136M051_9BACT</name>
<gene>
    <name evidence="1" type="ORF">TR69_WS6001000145</name>
</gene>
<dbReference type="InterPro" id="IPR011055">
    <property type="entry name" value="Dup_hybrid_motif"/>
</dbReference>
<proteinExistence type="predicted"/>
<evidence type="ECO:0000313" key="2">
    <source>
        <dbReference type="Proteomes" id="UP000070457"/>
    </source>
</evidence>
<reference evidence="1 2" key="1">
    <citation type="submission" date="2015-02" db="EMBL/GenBank/DDBJ databases">
        <title>Improved understanding of the partial-nitritation anammox process through 23 genomes representing the majority of the microbial community.</title>
        <authorList>
            <person name="Speth D.R."/>
            <person name="In T Zandt M."/>
            <person name="Guerrero Cruz S."/>
            <person name="Jetten M.S."/>
            <person name="Dutilh B.E."/>
        </authorList>
    </citation>
    <scope>NUCLEOTIDE SEQUENCE [LARGE SCALE GENOMIC DNA]</scope>
    <source>
        <strain evidence="1">OLB20</strain>
    </source>
</reference>
<dbReference type="Proteomes" id="UP000070457">
    <property type="component" value="Unassembled WGS sequence"/>
</dbReference>
<protein>
    <submittedName>
        <fullName evidence="1">Peptidase family M23</fullName>
    </submittedName>
</protein>
<accession>A0A136M051</accession>
<dbReference type="EMBL" id="JYNZ01000002">
    <property type="protein sequence ID" value="KXK27271.1"/>
    <property type="molecule type" value="Genomic_DNA"/>
</dbReference>
<evidence type="ECO:0000313" key="1">
    <source>
        <dbReference type="EMBL" id="KXK27271.1"/>
    </source>
</evidence>
<dbReference type="Gene3D" id="2.70.70.10">
    <property type="entry name" value="Glucose Permease (Domain IIA)"/>
    <property type="match status" value="1"/>
</dbReference>
<organism evidence="1 2">
    <name type="scientific">candidate division WS6 bacterium OLB20</name>
    <dbReference type="NCBI Taxonomy" id="1617426"/>
    <lineage>
        <taxon>Bacteria</taxon>
        <taxon>Candidatus Dojkabacteria</taxon>
    </lineage>
</organism>
<dbReference type="CDD" id="cd12797">
    <property type="entry name" value="M23_peptidase"/>
    <property type="match status" value="1"/>
</dbReference>
<dbReference type="SUPFAM" id="SSF51261">
    <property type="entry name" value="Duplicated hybrid motif"/>
    <property type="match status" value="1"/>
</dbReference>